<dbReference type="InterPro" id="IPR007484">
    <property type="entry name" value="Peptidase_M28"/>
</dbReference>
<feature type="domain" description="Peptidase M28" evidence="1">
    <location>
        <begin position="228"/>
        <end position="420"/>
    </location>
</feature>
<accession>A0A0E2HH39</accession>
<dbReference type="Gene3D" id="3.40.630.10">
    <property type="entry name" value="Zn peptidases"/>
    <property type="match status" value="1"/>
</dbReference>
<evidence type="ECO:0000313" key="2">
    <source>
        <dbReference type="EMBL" id="ENZ20168.1"/>
    </source>
</evidence>
<dbReference type="GeneID" id="57963535"/>
<dbReference type="InterPro" id="IPR039373">
    <property type="entry name" value="Peptidase_M28B"/>
</dbReference>
<dbReference type="Gene3D" id="3.50.30.30">
    <property type="match status" value="1"/>
</dbReference>
<dbReference type="AlphaFoldDB" id="A0A0E2HH39"/>
<dbReference type="PANTHER" id="PTHR10404:SF46">
    <property type="entry name" value="VACUOLAR PROTEIN SORTING-ASSOCIATED PROTEIN 70"/>
    <property type="match status" value="1"/>
</dbReference>
<dbReference type="SUPFAM" id="SSF52025">
    <property type="entry name" value="PA domain"/>
    <property type="match status" value="1"/>
</dbReference>
<dbReference type="SUPFAM" id="SSF53187">
    <property type="entry name" value="Zn-dependent exopeptidases"/>
    <property type="match status" value="1"/>
</dbReference>
<dbReference type="HOGENOM" id="CLU_406377_0_0_9"/>
<dbReference type="InterPro" id="IPR046450">
    <property type="entry name" value="PA_dom_sf"/>
</dbReference>
<evidence type="ECO:0000313" key="3">
    <source>
        <dbReference type="Proteomes" id="UP000013085"/>
    </source>
</evidence>
<dbReference type="Proteomes" id="UP000013085">
    <property type="component" value="Unassembled WGS sequence"/>
</dbReference>
<comment type="caution">
    <text evidence="2">The sequence shown here is derived from an EMBL/GenBank/DDBJ whole genome shotgun (WGS) entry which is preliminary data.</text>
</comment>
<evidence type="ECO:0000259" key="1">
    <source>
        <dbReference type="Pfam" id="PF04389"/>
    </source>
</evidence>
<dbReference type="PATRIC" id="fig|999408.3.peg.105"/>
<dbReference type="EMBL" id="AGYR01000001">
    <property type="protein sequence ID" value="ENZ20168.1"/>
    <property type="molecule type" value="Genomic_DNA"/>
</dbReference>
<gene>
    <name evidence="2" type="ORF">HMPREF1090_00097</name>
</gene>
<dbReference type="Pfam" id="PF04389">
    <property type="entry name" value="Peptidase_M28"/>
    <property type="match status" value="1"/>
</dbReference>
<organism evidence="2 3">
    <name type="scientific">[Clostridium] clostridioforme 90A8</name>
    <dbReference type="NCBI Taxonomy" id="999408"/>
    <lineage>
        <taxon>Bacteria</taxon>
        <taxon>Bacillati</taxon>
        <taxon>Bacillota</taxon>
        <taxon>Clostridia</taxon>
        <taxon>Lachnospirales</taxon>
        <taxon>Lachnospiraceae</taxon>
        <taxon>Enterocloster</taxon>
    </lineage>
</organism>
<dbReference type="PANTHER" id="PTHR10404">
    <property type="entry name" value="N-ACETYLATED-ALPHA-LINKED ACIDIC DIPEPTIDASE"/>
    <property type="match status" value="1"/>
</dbReference>
<name>A0A0E2HH39_9FIRM</name>
<reference evidence="2 3" key="1">
    <citation type="submission" date="2013-01" db="EMBL/GenBank/DDBJ databases">
        <title>The Genome Sequence of Clostridium clostridioforme 90A8.</title>
        <authorList>
            <consortium name="The Broad Institute Genome Sequencing Platform"/>
            <person name="Earl A."/>
            <person name="Ward D."/>
            <person name="Feldgarden M."/>
            <person name="Gevers D."/>
            <person name="Courvalin P."/>
            <person name="Lambert T."/>
            <person name="Walker B."/>
            <person name="Young S.K."/>
            <person name="Zeng Q."/>
            <person name="Gargeya S."/>
            <person name="Fitzgerald M."/>
            <person name="Haas B."/>
            <person name="Abouelleil A."/>
            <person name="Alvarado L."/>
            <person name="Arachchi H.M."/>
            <person name="Berlin A.M."/>
            <person name="Chapman S.B."/>
            <person name="Dewar J."/>
            <person name="Goldberg J."/>
            <person name="Griggs A."/>
            <person name="Gujja S."/>
            <person name="Hansen M."/>
            <person name="Howarth C."/>
            <person name="Imamovic A."/>
            <person name="Larimer J."/>
            <person name="McCowan C."/>
            <person name="Murphy C."/>
            <person name="Neiman D."/>
            <person name="Pearson M."/>
            <person name="Priest M."/>
            <person name="Roberts A."/>
            <person name="Saif S."/>
            <person name="Shea T."/>
            <person name="Sisk P."/>
            <person name="Sykes S."/>
            <person name="Wortman J."/>
            <person name="Nusbaum C."/>
            <person name="Birren B."/>
        </authorList>
    </citation>
    <scope>NUCLEOTIDE SEQUENCE [LARGE SCALE GENOMIC DNA]</scope>
    <source>
        <strain evidence="2 3">90A8</strain>
    </source>
</reference>
<sequence>MNEEEWRKKICGETDTGYSYDLAKRMEQYRTNPVLGYRTAGSRAELETGGMLVREMESLGLADVHKDRITVDSWEFEKAVMLFTDSRGREHEFQLGAYQTDFHTGGFREFSLVYLGKGTAADYSQADVAGKLVLIDINQRDEWWINFPVYQARLKGAAALIAVQEQGYGEISDTALNAQDIAGPADAPAFSMSRADAGVLKAAMGEENQVRVRLDASSTVLKDQETYNIIGTIPGTEEGMILLSAHYDSYFSGFQDDNAAVAMMLGIARAVLRSGYKPRKTLVFCAMAAEEWGVVNSKYDWSAGAYEQVFTARPDWAGKVIADLNFELPAHAHGRKDAVRCVYEYADFLEEFITGLPAGFFTCQPYPEGVEVLSPIQTWSDDFSMAIGGIPSMVNDFSAGEFMETHYHSQYDNENFYQEPVYRFHHEMYAGLVLAFDRTAAVPMNFARLFEGAAASIDSSVCRGAGADLPGLRVVLDKGIEAGEALYEKIREINRIYGRFLDRGEEEKAVKLAAGCRPFNRELLRIFKKEQDYFVRLSWHDDVLFPQQAVQENVRAMDRAIACLENHDLTGALEAVYTIDNNRYAFLFEEEVYTYFTEYVLNQPAGRLKWGAGRIVHHQNLFGLVESLKAKTVEENPDTQEEYEVLVKARENQLCCYEDDIRYMMASAGKLLEAIRKAGQWALNIKKDSDTDESKIQEE</sequence>
<dbReference type="RefSeq" id="WP_002593163.1">
    <property type="nucleotide sequence ID" value="NZ_KB850976.1"/>
</dbReference>
<proteinExistence type="predicted"/>
<protein>
    <submittedName>
        <fullName evidence="2">Peptidase M28</fullName>
    </submittedName>
</protein>